<dbReference type="GO" id="GO:0005975">
    <property type="term" value="P:carbohydrate metabolic process"/>
    <property type="evidence" value="ECO:0007669"/>
    <property type="project" value="InterPro"/>
</dbReference>
<dbReference type="Pfam" id="PF21467">
    <property type="entry name" value="BetaGal_gal-bd"/>
    <property type="match status" value="1"/>
</dbReference>
<evidence type="ECO:0000256" key="1">
    <source>
        <dbReference type="ARBA" id="ARBA00009809"/>
    </source>
</evidence>
<dbReference type="SUPFAM" id="SSF49785">
    <property type="entry name" value="Galactose-binding domain-like"/>
    <property type="match status" value="2"/>
</dbReference>
<dbReference type="PROSITE" id="PS51257">
    <property type="entry name" value="PROKAR_LIPOPROTEIN"/>
    <property type="match status" value="1"/>
</dbReference>
<dbReference type="KEGG" id="bsa:Bacsa_0125"/>
<dbReference type="Pfam" id="PF21317">
    <property type="entry name" value="BetaGal_ABD_1"/>
    <property type="match status" value="1"/>
</dbReference>
<feature type="chain" id="PRO_5003259111" description="Beta-galactosidase" evidence="8">
    <location>
        <begin position="20"/>
        <end position="784"/>
    </location>
</feature>
<dbReference type="STRING" id="667015.Bacsa_0125"/>
<gene>
    <name evidence="10" type="ordered locus">Bacsa_0125</name>
</gene>
<sequence>MNKWSTIGVSLLLSFGAMAGFQSCSPKTESGTFEAGKGTFLLNGEPFVVKAAELHYPRIPRAYWEHRIKQCKALGMNTICLYVFWNFHEEKPGEFDFTGQKDLAEFCRLCQKNDMYVILRPGPYVCAEWEMGGLPWWLLKKKDIRLREDDPYFLERVAIFEKEVANQVAGLTIQKGGPIIMVQVENEYGSYGESKEYVAKIRDIVRGNFGDVTLFQCDWASNFQLNALDDLVWTMNFGTGANIDEQFAPLKKVRPDSPLMCSEFWSGWFDKWGANHETRAADDMIAGIDEMLSKGISFSLYMTHGGTNWGHWAGANSPGFAPDVTSYDYDAPISESGKITPKYEKLRETLAKYMDGKKQAKVPDDIPTISVPAFEFTEVAPLFANLPEPKSDDTIRTMEEYDQGFGSILYRTTLPKIDRSATLTVTEAHDYAQIFIDGKYIGKLDRRNGEKQLDIPACAEGAQLDILVEAMGRINFGRAIKDFKGITEKVELKNGGRTTELKGWKVYNLEDRYEGYKGLKFEPLKSVKDAQGQRVPGCYRATFHVEKPGDTFLNFETWGKGLVYVNGYGIGRIWEIGPQQTLYMPGCWLKEGENEILVFDIVGPKEARTEGLEEPILNQLLVNKPLTHRNEGEELRLAGETPVLSGSFKAGNGWQEMKFGKPVSGRYVCIEALNAQDGKDLACIAEMYLLDENGERLSREPWIVKYADSEDVSQVNRSADKIFDLQESTYWSTETGSAYPHAVVIDLGAKHTLTAIQYLPRMESNVPGGIKDFKVYVKEGNFNY</sequence>
<dbReference type="InterPro" id="IPR008979">
    <property type="entry name" value="Galactose-bd-like_sf"/>
</dbReference>
<dbReference type="InterPro" id="IPR019801">
    <property type="entry name" value="Glyco_hydro_35_CS"/>
</dbReference>
<dbReference type="InterPro" id="IPR031330">
    <property type="entry name" value="Gly_Hdrlase_35_cat"/>
</dbReference>
<evidence type="ECO:0000313" key="11">
    <source>
        <dbReference type="Proteomes" id="UP000007486"/>
    </source>
</evidence>
<evidence type="ECO:0000256" key="7">
    <source>
        <dbReference type="RuleBase" id="RU003679"/>
    </source>
</evidence>
<organism evidence="10 11">
    <name type="scientific">Phocaeicola salanitronis (strain DSM 18170 / JCM 13657 / CCUG 60908 / BL78)</name>
    <name type="common">Bacteroides salanitronis</name>
    <dbReference type="NCBI Taxonomy" id="667015"/>
    <lineage>
        <taxon>Bacteria</taxon>
        <taxon>Pseudomonadati</taxon>
        <taxon>Bacteroidota</taxon>
        <taxon>Bacteroidia</taxon>
        <taxon>Bacteroidales</taxon>
        <taxon>Bacteroidaceae</taxon>
        <taxon>Phocaeicola</taxon>
    </lineage>
</organism>
<keyword evidence="2 8" id="KW-0732">Signal</keyword>
<evidence type="ECO:0000256" key="5">
    <source>
        <dbReference type="ARBA" id="ARBA00023295"/>
    </source>
</evidence>
<feature type="signal peptide" evidence="8">
    <location>
        <begin position="1"/>
        <end position="19"/>
    </location>
</feature>
<dbReference type="GO" id="GO:0004565">
    <property type="term" value="F:beta-galactosidase activity"/>
    <property type="evidence" value="ECO:0007669"/>
    <property type="project" value="UniProtKB-EC"/>
</dbReference>
<dbReference type="PROSITE" id="PS01182">
    <property type="entry name" value="GLYCOSYL_HYDROL_F35"/>
    <property type="match status" value="1"/>
</dbReference>
<evidence type="ECO:0000313" key="10">
    <source>
        <dbReference type="EMBL" id="ADY34737.1"/>
    </source>
</evidence>
<dbReference type="HOGENOM" id="CLU_007853_0_1_10"/>
<dbReference type="FunFam" id="2.60.120.260:FF:000021">
    <property type="entry name" value="Beta-galactosidase"/>
    <property type="match status" value="1"/>
</dbReference>
<evidence type="ECO:0000256" key="2">
    <source>
        <dbReference type="ARBA" id="ARBA00022729"/>
    </source>
</evidence>
<dbReference type="PROSITE" id="PS50022">
    <property type="entry name" value="FA58C_3"/>
    <property type="match status" value="1"/>
</dbReference>
<feature type="domain" description="F5/8 type C" evidence="9">
    <location>
        <begin position="683"/>
        <end position="784"/>
    </location>
</feature>
<dbReference type="Gene3D" id="2.60.120.260">
    <property type="entry name" value="Galactose-binding domain-like"/>
    <property type="match status" value="3"/>
</dbReference>
<evidence type="ECO:0000256" key="3">
    <source>
        <dbReference type="ARBA" id="ARBA00022801"/>
    </source>
</evidence>
<comment type="catalytic activity">
    <reaction evidence="6">
        <text>Hydrolysis of terminal non-reducing beta-D-galactose residues in beta-D-galactosides.</text>
        <dbReference type="EC" id="3.2.1.23"/>
    </reaction>
</comment>
<keyword evidence="3 6" id="KW-0378">Hydrolase</keyword>
<keyword evidence="11" id="KW-1185">Reference proteome</keyword>
<evidence type="ECO:0000256" key="4">
    <source>
        <dbReference type="ARBA" id="ARBA00023180"/>
    </source>
</evidence>
<dbReference type="InterPro" id="IPR048912">
    <property type="entry name" value="BetaGal1-like_ABD1"/>
</dbReference>
<dbReference type="OrthoDB" id="703126at2"/>
<dbReference type="AlphaFoldDB" id="F0R5B3"/>
<protein>
    <recommendedName>
        <fullName evidence="6">Beta-galactosidase</fullName>
        <ecNumber evidence="6">3.2.1.23</ecNumber>
    </recommendedName>
</protein>
<accession>F0R5B3</accession>
<reference evidence="10 11" key="1">
    <citation type="journal article" date="2011" name="Stand. Genomic Sci.">
        <title>Complete genome sequence of Bacteroides salanitronis type strain (BL78).</title>
        <authorList>
            <person name="Gronow S."/>
            <person name="Held B."/>
            <person name="Lucas S."/>
            <person name="Lapidus A."/>
            <person name="Del Rio T.G."/>
            <person name="Nolan M."/>
            <person name="Tice H."/>
            <person name="Deshpande S."/>
            <person name="Cheng J.F."/>
            <person name="Pitluck S."/>
            <person name="Liolios K."/>
            <person name="Pagani I."/>
            <person name="Ivanova N."/>
            <person name="Mavromatis K."/>
            <person name="Pati A."/>
            <person name="Tapia R."/>
            <person name="Han C."/>
            <person name="Goodwin L."/>
            <person name="Chen A."/>
            <person name="Palaniappan K."/>
            <person name="Land M."/>
            <person name="Hauser L."/>
            <person name="Chang Y.J."/>
            <person name="Jeffries C.D."/>
            <person name="Brambilla E.M."/>
            <person name="Rohde M."/>
            <person name="Goker M."/>
            <person name="Detter J.C."/>
            <person name="Woyke T."/>
            <person name="Bristow J."/>
            <person name="Markowitz V."/>
            <person name="Hugenholtz P."/>
            <person name="Kyrpides N.C."/>
            <person name="Klenk H.P."/>
            <person name="Eisen J.A."/>
        </authorList>
    </citation>
    <scope>NUCLEOTIDE SEQUENCE [LARGE SCALE GENOMIC DNA]</scope>
    <source>
        <strain evidence="10 11">DSM 18170</strain>
    </source>
</reference>
<dbReference type="InterPro" id="IPR000421">
    <property type="entry name" value="FA58C"/>
</dbReference>
<dbReference type="RefSeq" id="WP_013616199.1">
    <property type="nucleotide sequence ID" value="NC_015164.1"/>
</dbReference>
<proteinExistence type="inferred from homology"/>
<dbReference type="InterPro" id="IPR048913">
    <property type="entry name" value="BetaGal_gal-bd"/>
</dbReference>
<name>F0R5B3_PHOSB</name>
<comment type="similarity">
    <text evidence="1 7">Belongs to the glycosyl hydrolase 35 family.</text>
</comment>
<dbReference type="InterPro" id="IPR017853">
    <property type="entry name" value="GH"/>
</dbReference>
<dbReference type="Pfam" id="PF00754">
    <property type="entry name" value="F5_F8_type_C"/>
    <property type="match status" value="1"/>
</dbReference>
<dbReference type="EMBL" id="CP002530">
    <property type="protein sequence ID" value="ADY34737.1"/>
    <property type="molecule type" value="Genomic_DNA"/>
</dbReference>
<dbReference type="PRINTS" id="PR00742">
    <property type="entry name" value="GLHYDRLASE35"/>
</dbReference>
<dbReference type="PANTHER" id="PTHR23421">
    <property type="entry name" value="BETA-GALACTOSIDASE RELATED"/>
    <property type="match status" value="1"/>
</dbReference>
<keyword evidence="4" id="KW-0325">Glycoprotein</keyword>
<dbReference type="SUPFAM" id="SSF51445">
    <property type="entry name" value="(Trans)glycosidases"/>
    <property type="match status" value="1"/>
</dbReference>
<evidence type="ECO:0000259" key="9">
    <source>
        <dbReference type="PROSITE" id="PS50022"/>
    </source>
</evidence>
<dbReference type="EC" id="3.2.1.23" evidence="6"/>
<dbReference type="InterPro" id="IPR001944">
    <property type="entry name" value="Glycoside_Hdrlase_35"/>
</dbReference>
<evidence type="ECO:0000256" key="8">
    <source>
        <dbReference type="SAM" id="SignalP"/>
    </source>
</evidence>
<dbReference type="Gene3D" id="3.20.20.80">
    <property type="entry name" value="Glycosidases"/>
    <property type="match status" value="1"/>
</dbReference>
<dbReference type="Proteomes" id="UP000007486">
    <property type="component" value="Chromosome"/>
</dbReference>
<dbReference type="Pfam" id="PF01301">
    <property type="entry name" value="Glyco_hydro_35"/>
    <property type="match status" value="1"/>
</dbReference>
<keyword evidence="5 6" id="KW-0326">Glycosidase</keyword>
<dbReference type="eggNOG" id="COG1874">
    <property type="taxonomic scope" value="Bacteria"/>
</dbReference>
<dbReference type="FunFam" id="3.20.20.80:FF:000017">
    <property type="entry name" value="Beta-galactosidase"/>
    <property type="match status" value="1"/>
</dbReference>
<evidence type="ECO:0000256" key="6">
    <source>
        <dbReference type="RuleBase" id="RU000675"/>
    </source>
</evidence>